<dbReference type="NCBIfam" id="TIGR01783">
    <property type="entry name" value="TonB-siderophor"/>
    <property type="match status" value="1"/>
</dbReference>
<keyword evidence="6 14" id="KW-0812">Transmembrane</keyword>
<dbReference type="InterPro" id="IPR010105">
    <property type="entry name" value="TonB_sidphr_rcpt"/>
</dbReference>
<dbReference type="Pfam" id="PF07715">
    <property type="entry name" value="Plug"/>
    <property type="match status" value="1"/>
</dbReference>
<dbReference type="EMBL" id="CABVHF010000004">
    <property type="protein sequence ID" value="VVM72575.1"/>
    <property type="molecule type" value="Genomic_DNA"/>
</dbReference>
<dbReference type="Gene3D" id="2.170.130.10">
    <property type="entry name" value="TonB-dependent receptor, plug domain"/>
    <property type="match status" value="1"/>
</dbReference>
<evidence type="ECO:0000256" key="5">
    <source>
        <dbReference type="ARBA" id="ARBA00022496"/>
    </source>
</evidence>
<dbReference type="PROSITE" id="PS52016">
    <property type="entry name" value="TONB_DEPENDENT_REC_3"/>
    <property type="match status" value="1"/>
</dbReference>
<dbReference type="SMART" id="SM00965">
    <property type="entry name" value="STN"/>
    <property type="match status" value="1"/>
</dbReference>
<evidence type="ECO:0000313" key="18">
    <source>
        <dbReference type="Proteomes" id="UP000399692"/>
    </source>
</evidence>
<keyword evidence="12 17" id="KW-0675">Receptor</keyword>
<dbReference type="InterPro" id="IPR000531">
    <property type="entry name" value="Beta-barrel_TonB"/>
</dbReference>
<sequence>MSPPTPLAALRFRLNSTLLRISLGGALCAGAVATPAWSQQAAEQREYAIAAGPLDTALSHFAASNGVTLSFASTQTEGLFSPGLNGRHTFAEGIARLLANSGLQARQEGPQRYTLVSMPSDAALELGATTITGATLGATSEHTGSYTTGPMQTATKLALSMRQTPQSVSVVTRQRMDDRGMQDLHDVIKDVPGVTVEKDGPERPTYYARGFQVDNIMYDGLPTTVSSYTARDTIAAADTAMLDRVEVVRGATGLMSGSGSPSAAINLVRKRPTKDAQVSVTATAGSWDNYRGELDASSALNDSASLRGRAVTSYQVKDSFQDVVNKEHALFYGIAEADLSDSTTLTVGASNQNLNNNTAWGGVPTASDGGDLKLSRSTYLGNDWGRWDQDNNSLFSEIEQRFDNGWKLRLAATRMWSKLDLLASYVSAGAVDGSFNQMTGKFKYSNEQSSYDAFASGPFSLFEREHELVIGASRRKETFHGNGTTVLSAADINIYNWNPHVTAIPAFNMGAWQQQSETEQTGAYLTGRFSLAEPLHLILGARLDWYDYQIDNSSNIAGVQPTSSQYDVSRNLTKYAGLIYDLDDTYSVYVSYTDIFTPQGVVDSQNKAIQPIVGKNYEAGIKAEYFDGALNASAAVFRIDQQSRASVINTPGVCQTPAGVACYQASGEVRSQGLELEVSGALNERWQMAAGYTYNAAKYRKDANRDNEGRLFASDLPRHLFKASTTYQLPGTLERWRVGGAVSAQNTIYNQGSGYRIEQKAYQVLDLMAGYKVSDNVDLRLNVNNVFDKKYYQSINSNTWNGFNVYGEPRNAALTVKWSL</sequence>
<dbReference type="InterPro" id="IPR036942">
    <property type="entry name" value="Beta-barrel_TonB_sf"/>
</dbReference>
<feature type="domain" description="Secretin/TonB short N-terminal" evidence="16">
    <location>
        <begin position="67"/>
        <end position="118"/>
    </location>
</feature>
<proteinExistence type="inferred from homology"/>
<dbReference type="GO" id="GO:0038023">
    <property type="term" value="F:signaling receptor activity"/>
    <property type="evidence" value="ECO:0007669"/>
    <property type="project" value="InterPro"/>
</dbReference>
<dbReference type="InterPro" id="IPR012910">
    <property type="entry name" value="Plug_dom"/>
</dbReference>
<name>A0A5E6S5K1_PSEFL</name>
<dbReference type="RefSeq" id="WP_150570032.1">
    <property type="nucleotide sequence ID" value="NZ_CABVHF010000004.1"/>
</dbReference>
<dbReference type="Gene3D" id="2.40.170.20">
    <property type="entry name" value="TonB-dependent receptor, beta-barrel domain"/>
    <property type="match status" value="1"/>
</dbReference>
<keyword evidence="3 14" id="KW-0813">Transport</keyword>
<evidence type="ECO:0000313" key="17">
    <source>
        <dbReference type="EMBL" id="VVM72575.1"/>
    </source>
</evidence>
<evidence type="ECO:0000256" key="6">
    <source>
        <dbReference type="ARBA" id="ARBA00022692"/>
    </source>
</evidence>
<accession>A0A5E6S5K1</accession>
<dbReference type="FunFam" id="2.170.130.10:FF:000010">
    <property type="entry name" value="Ferripyoverdine receptor"/>
    <property type="match status" value="1"/>
</dbReference>
<evidence type="ECO:0000256" key="9">
    <source>
        <dbReference type="ARBA" id="ARBA00023065"/>
    </source>
</evidence>
<dbReference type="InterPro" id="IPR037066">
    <property type="entry name" value="Plug_dom_sf"/>
</dbReference>
<evidence type="ECO:0000256" key="3">
    <source>
        <dbReference type="ARBA" id="ARBA00022448"/>
    </source>
</evidence>
<organism evidence="17 18">
    <name type="scientific">Pseudomonas fluorescens</name>
    <dbReference type="NCBI Taxonomy" id="294"/>
    <lineage>
        <taxon>Bacteria</taxon>
        <taxon>Pseudomonadati</taxon>
        <taxon>Pseudomonadota</taxon>
        <taxon>Gammaproteobacteria</taxon>
        <taxon>Pseudomonadales</taxon>
        <taxon>Pseudomonadaceae</taxon>
        <taxon>Pseudomonas</taxon>
    </lineage>
</organism>
<evidence type="ECO:0000256" key="14">
    <source>
        <dbReference type="PROSITE-ProRule" id="PRU01360"/>
    </source>
</evidence>
<reference evidence="17 18" key="1">
    <citation type="submission" date="2019-09" db="EMBL/GenBank/DDBJ databases">
        <authorList>
            <person name="Chandra G."/>
            <person name="Truman W A."/>
        </authorList>
    </citation>
    <scope>NUCLEOTIDE SEQUENCE [LARGE SCALE GENOMIC DNA]</scope>
    <source>
        <strain evidence="17">PS631</strain>
    </source>
</reference>
<evidence type="ECO:0000256" key="15">
    <source>
        <dbReference type="RuleBase" id="RU003357"/>
    </source>
</evidence>
<dbReference type="SUPFAM" id="SSF56935">
    <property type="entry name" value="Porins"/>
    <property type="match status" value="1"/>
</dbReference>
<keyword evidence="10 15" id="KW-0798">TonB box</keyword>
<keyword evidence="7" id="KW-0732">Signal</keyword>
<dbReference type="CDD" id="cd01347">
    <property type="entry name" value="ligand_gated_channel"/>
    <property type="match status" value="1"/>
</dbReference>
<dbReference type="Pfam" id="PF00593">
    <property type="entry name" value="TonB_dep_Rec_b-barrel"/>
    <property type="match status" value="1"/>
</dbReference>
<evidence type="ECO:0000256" key="7">
    <source>
        <dbReference type="ARBA" id="ARBA00022729"/>
    </source>
</evidence>
<dbReference type="InterPro" id="IPR011662">
    <property type="entry name" value="Secretin/TonB_short_N"/>
</dbReference>
<dbReference type="OrthoDB" id="8663017at2"/>
<keyword evidence="13 14" id="KW-0998">Cell outer membrane</keyword>
<evidence type="ECO:0000256" key="2">
    <source>
        <dbReference type="ARBA" id="ARBA00009810"/>
    </source>
</evidence>
<keyword evidence="4 14" id="KW-1134">Transmembrane beta strand</keyword>
<dbReference type="InterPro" id="IPR039426">
    <property type="entry name" value="TonB-dep_rcpt-like"/>
</dbReference>
<comment type="similarity">
    <text evidence="2 14 15">Belongs to the TonB-dependent receptor family.</text>
</comment>
<gene>
    <name evidence="17" type="primary">pupB_3</name>
    <name evidence="17" type="ORF">PS631_01887</name>
</gene>
<evidence type="ECO:0000256" key="13">
    <source>
        <dbReference type="ARBA" id="ARBA00023237"/>
    </source>
</evidence>
<comment type="subcellular location">
    <subcellularLocation>
        <location evidence="1 14">Cell outer membrane</location>
        <topology evidence="1 14">Multi-pass membrane protein</topology>
    </subcellularLocation>
</comment>
<evidence type="ECO:0000259" key="16">
    <source>
        <dbReference type="SMART" id="SM00965"/>
    </source>
</evidence>
<dbReference type="Gene3D" id="3.55.50.30">
    <property type="match status" value="1"/>
</dbReference>
<dbReference type="Proteomes" id="UP000399692">
    <property type="component" value="Unassembled WGS sequence"/>
</dbReference>
<keyword evidence="9" id="KW-0406">Ion transport</keyword>
<evidence type="ECO:0000256" key="11">
    <source>
        <dbReference type="ARBA" id="ARBA00023136"/>
    </source>
</evidence>
<evidence type="ECO:0000256" key="8">
    <source>
        <dbReference type="ARBA" id="ARBA00023004"/>
    </source>
</evidence>
<dbReference type="GO" id="GO:0015344">
    <property type="term" value="F:siderophore uptake transmembrane transporter activity"/>
    <property type="evidence" value="ECO:0007669"/>
    <property type="project" value="TreeGrafter"/>
</dbReference>
<protein>
    <submittedName>
        <fullName evidence="17">Ferric-pseudobactin BN7/BN8 receptor</fullName>
    </submittedName>
</protein>
<evidence type="ECO:0000256" key="4">
    <source>
        <dbReference type="ARBA" id="ARBA00022452"/>
    </source>
</evidence>
<dbReference type="PANTHER" id="PTHR32552">
    <property type="entry name" value="FERRICHROME IRON RECEPTOR-RELATED"/>
    <property type="match status" value="1"/>
</dbReference>
<dbReference type="GO" id="GO:0015891">
    <property type="term" value="P:siderophore transport"/>
    <property type="evidence" value="ECO:0007669"/>
    <property type="project" value="InterPro"/>
</dbReference>
<dbReference type="PANTHER" id="PTHR32552:SF74">
    <property type="entry name" value="HYDROXAMATE SIDEROPHORE RECEPTOR FHUE"/>
    <property type="match status" value="1"/>
</dbReference>
<evidence type="ECO:0000256" key="12">
    <source>
        <dbReference type="ARBA" id="ARBA00023170"/>
    </source>
</evidence>
<evidence type="ECO:0000256" key="1">
    <source>
        <dbReference type="ARBA" id="ARBA00004571"/>
    </source>
</evidence>
<keyword evidence="5" id="KW-0410">Iron transport</keyword>
<evidence type="ECO:0000256" key="10">
    <source>
        <dbReference type="ARBA" id="ARBA00023077"/>
    </source>
</evidence>
<keyword evidence="8" id="KW-0408">Iron</keyword>
<dbReference type="GO" id="GO:0009279">
    <property type="term" value="C:cell outer membrane"/>
    <property type="evidence" value="ECO:0007669"/>
    <property type="project" value="UniProtKB-SubCell"/>
</dbReference>
<keyword evidence="11 14" id="KW-0472">Membrane</keyword>
<dbReference type="AlphaFoldDB" id="A0A5E6S5K1"/>